<proteinExistence type="predicted"/>
<dbReference type="HOGENOM" id="CLU_1320923_0_0_1"/>
<protein>
    <submittedName>
        <fullName evidence="1">Uncharacterized protein</fullName>
    </submittedName>
</protein>
<dbReference type="AlphaFoldDB" id="N4UHT1"/>
<dbReference type="Proteomes" id="UP000016928">
    <property type="component" value="Unassembled WGS sequence"/>
</dbReference>
<sequence>MSVHSVKSPSAGLMSLVGMHALAMPDKADLFHHKPNEAESFELVITARDNPNHPSMDAIVAREPERTSEIPTWKQRETETVGWSSGTVDPRFLLFDLSDMLLDEPQDYGDTENNPLQFSELAEKSWASHISLSWDSLWMDAFERIPEDERRWLGIGKHTPEVMALSRRTIELIESGEAKNSAYLQDIACYDTAVFHDFVQKYGQESPGTAKN</sequence>
<name>N4UHT1_FUSC1</name>
<dbReference type="STRING" id="1229664.N4UHT1"/>
<dbReference type="OMA" id="KSWASHI"/>
<dbReference type="VEuPathDB" id="FungiDB:FOC1_g10011912"/>
<reference evidence="2" key="2">
    <citation type="journal article" date="2014" name="PLoS ONE">
        <title>Genome and Transcriptome Analysis of the Fungal Pathogen Fusarium oxysporum f. sp. cubense Causing Banana Vascular Wilt Disease.</title>
        <authorList>
            <person name="Guo L."/>
            <person name="Han L."/>
            <person name="Yang L."/>
            <person name="Zeng H."/>
            <person name="Fan D."/>
            <person name="Zhu Y."/>
            <person name="Feng Y."/>
            <person name="Wang G."/>
            <person name="Peng C."/>
            <person name="Jiang X."/>
            <person name="Zhou D."/>
            <person name="Ni P."/>
            <person name="Liang C."/>
            <person name="Liu L."/>
            <person name="Wang J."/>
            <person name="Mao C."/>
            <person name="Fang X."/>
            <person name="Peng M."/>
            <person name="Huang J."/>
        </authorList>
    </citation>
    <scope>NUCLEOTIDE SEQUENCE [LARGE SCALE GENOMIC DNA]</scope>
    <source>
        <strain evidence="2">race 1</strain>
    </source>
</reference>
<dbReference type="OrthoDB" id="3945418at2759"/>
<dbReference type="EMBL" id="KB730216">
    <property type="protein sequence ID" value="ENH69555.1"/>
    <property type="molecule type" value="Genomic_DNA"/>
</dbReference>
<evidence type="ECO:0000313" key="2">
    <source>
        <dbReference type="Proteomes" id="UP000016928"/>
    </source>
</evidence>
<organism evidence="1 2">
    <name type="scientific">Fusarium oxysporum f. sp. cubense (strain race 1)</name>
    <name type="common">Panama disease fungus</name>
    <dbReference type="NCBI Taxonomy" id="1229664"/>
    <lineage>
        <taxon>Eukaryota</taxon>
        <taxon>Fungi</taxon>
        <taxon>Dikarya</taxon>
        <taxon>Ascomycota</taxon>
        <taxon>Pezizomycotina</taxon>
        <taxon>Sordariomycetes</taxon>
        <taxon>Hypocreomycetidae</taxon>
        <taxon>Hypocreales</taxon>
        <taxon>Nectriaceae</taxon>
        <taxon>Fusarium</taxon>
        <taxon>Fusarium oxysporum species complex</taxon>
    </lineage>
</organism>
<evidence type="ECO:0000313" key="1">
    <source>
        <dbReference type="EMBL" id="ENH69555.1"/>
    </source>
</evidence>
<gene>
    <name evidence="1" type="ORF">FOC1_g10011912</name>
</gene>
<reference evidence="2" key="1">
    <citation type="submission" date="2012-09" db="EMBL/GenBank/DDBJ databases">
        <title>Genome sequencing and comparative transcriptomics of race 1 and race 4 of banana pathogen: Fusarium oxysporum f. sp. cubense.</title>
        <authorList>
            <person name="Fang X."/>
            <person name="Huang J."/>
        </authorList>
    </citation>
    <scope>NUCLEOTIDE SEQUENCE [LARGE SCALE GENOMIC DNA]</scope>
    <source>
        <strain evidence="2">race 1</strain>
    </source>
</reference>
<accession>N4UHT1</accession>